<dbReference type="EC" id="5.4.99.-" evidence="4"/>
<evidence type="ECO:0000313" key="7">
    <source>
        <dbReference type="EMBL" id="CEN45974.1"/>
    </source>
</evidence>
<dbReference type="GO" id="GO:0000455">
    <property type="term" value="P:enzyme-directed rRNA pseudouridine synthesis"/>
    <property type="evidence" value="ECO:0007669"/>
    <property type="project" value="UniProtKB-ARBA"/>
</dbReference>
<keyword evidence="3" id="KW-0694">RNA-binding</keyword>
<evidence type="ECO:0000256" key="2">
    <source>
        <dbReference type="ARBA" id="ARBA00023235"/>
    </source>
</evidence>
<dbReference type="Pfam" id="PF00849">
    <property type="entry name" value="PseudoU_synth_2"/>
    <property type="match status" value="1"/>
</dbReference>
<feature type="compositionally biased region" description="Polar residues" evidence="5">
    <location>
        <begin position="70"/>
        <end position="88"/>
    </location>
</feature>
<dbReference type="InterPro" id="IPR000748">
    <property type="entry name" value="PsdUridine_synth_RsuA/RluB/E/F"/>
</dbReference>
<feature type="compositionally biased region" description="Basic and acidic residues" evidence="5">
    <location>
        <begin position="20"/>
        <end position="69"/>
    </location>
</feature>
<dbReference type="GO" id="GO:0120159">
    <property type="term" value="F:rRNA pseudouridine synthase activity"/>
    <property type="evidence" value="ECO:0007669"/>
    <property type="project" value="UniProtKB-ARBA"/>
</dbReference>
<dbReference type="InterPro" id="IPR018496">
    <property type="entry name" value="PsdUridine_synth_RsuA/RluB_CS"/>
</dbReference>
<dbReference type="SUPFAM" id="SSF55174">
    <property type="entry name" value="Alpha-L RNA-binding motif"/>
    <property type="match status" value="1"/>
</dbReference>
<dbReference type="InterPro" id="IPR020103">
    <property type="entry name" value="PsdUridine_synth_cat_dom_sf"/>
</dbReference>
<accession>A0A0B7HWD3</accession>
<dbReference type="CDD" id="cd02870">
    <property type="entry name" value="PseudoU_synth_RsuA_like"/>
    <property type="match status" value="1"/>
</dbReference>
<keyword evidence="2 4" id="KW-0413">Isomerase</keyword>
<dbReference type="Gene3D" id="3.10.290.10">
    <property type="entry name" value="RNA-binding S4 domain"/>
    <property type="match status" value="1"/>
</dbReference>
<name>A0A0B7HWD3_9FLAO</name>
<dbReference type="InterPro" id="IPR006145">
    <property type="entry name" value="PsdUridine_synth_RsuA/RluA"/>
</dbReference>
<dbReference type="Pfam" id="PF01479">
    <property type="entry name" value="S4"/>
    <property type="match status" value="1"/>
</dbReference>
<gene>
    <name evidence="7" type="primary">rluB</name>
    <name evidence="7" type="ORF">CCAND38_300032</name>
</gene>
<dbReference type="RefSeq" id="WP_082023481.1">
    <property type="nucleotide sequence ID" value="NZ_CDOH01000119.1"/>
</dbReference>
<sequence length="380" mass="43944">MEKKYSSNNTNSQRSNNSYKKREYSNNSFQKKEYGNSERSSDKPYYTKKEYGSSERTYNKKEYNSDRTKTNSGFKKSYNPNFKDTSNEGGYRKPYNPNFKDASNEGGYKKSYNPNFKRNNSYKKPFIKKNYNTEIEQQDNTPETGEIRLNKYIANAGICSRRNADIYIAAGNVEVNGQVMTTLGYRVQPTDVVKFDGKVISSEKKEYILLNKPKGFITTTSDEKGRKTVMDLVANATTARILPVGRLDRPTTGLLLLTNDGDLAKKLTHPTHGVRKIYHVVLDRKLDYKDFIKIEEGIELEDGFIQVDEISYVNDKPKNEIGVKIHSGRNRIVRRIFEHLGYEIEKLDRVVFAGLTKKDLPRGHWRKLTQQEIINLRNIK</sequence>
<dbReference type="SMART" id="SM00363">
    <property type="entry name" value="S4"/>
    <property type="match status" value="1"/>
</dbReference>
<dbReference type="PROSITE" id="PS01149">
    <property type="entry name" value="PSI_RSU"/>
    <property type="match status" value="1"/>
</dbReference>
<evidence type="ECO:0000256" key="4">
    <source>
        <dbReference type="RuleBase" id="RU003887"/>
    </source>
</evidence>
<reference evidence="7 8" key="1">
    <citation type="submission" date="2015-01" db="EMBL/GenBank/DDBJ databases">
        <authorList>
            <person name="MANFREDI Pablo"/>
        </authorList>
    </citation>
    <scope>NUCLEOTIDE SEQUENCE [LARGE SCALE GENOMIC DNA]</scope>
    <source>
        <strain evidence="7 8">CcD38</strain>
    </source>
</reference>
<dbReference type="InterPro" id="IPR036986">
    <property type="entry name" value="S4_RNA-bd_sf"/>
</dbReference>
<dbReference type="AlphaFoldDB" id="A0A0B7HWD3"/>
<evidence type="ECO:0000256" key="1">
    <source>
        <dbReference type="ARBA" id="ARBA00008348"/>
    </source>
</evidence>
<proteinExistence type="inferred from homology"/>
<organism evidence="7 8">
    <name type="scientific">Capnocytophaga canis</name>
    <dbReference type="NCBI Taxonomy" id="1848903"/>
    <lineage>
        <taxon>Bacteria</taxon>
        <taxon>Pseudomonadati</taxon>
        <taxon>Bacteroidota</taxon>
        <taxon>Flavobacteriia</taxon>
        <taxon>Flavobacteriales</taxon>
        <taxon>Flavobacteriaceae</taxon>
        <taxon>Capnocytophaga</taxon>
    </lineage>
</organism>
<dbReference type="PANTHER" id="PTHR47683:SF2">
    <property type="entry name" value="RNA-BINDING S4 DOMAIN-CONTAINING PROTEIN"/>
    <property type="match status" value="1"/>
</dbReference>
<dbReference type="InterPro" id="IPR042092">
    <property type="entry name" value="PsdUridine_s_RsuA/RluB/E/F_cat"/>
</dbReference>
<dbReference type="PANTHER" id="PTHR47683">
    <property type="entry name" value="PSEUDOURIDINE SYNTHASE FAMILY PROTEIN-RELATED"/>
    <property type="match status" value="1"/>
</dbReference>
<keyword evidence="8" id="KW-1185">Reference proteome</keyword>
<feature type="region of interest" description="Disordered" evidence="5">
    <location>
        <begin position="1"/>
        <end position="121"/>
    </location>
</feature>
<dbReference type="Gene3D" id="3.30.70.1560">
    <property type="entry name" value="Alpha-L RNA-binding motif"/>
    <property type="match status" value="1"/>
</dbReference>
<dbReference type="PROSITE" id="PS50889">
    <property type="entry name" value="S4"/>
    <property type="match status" value="1"/>
</dbReference>
<dbReference type="InterPro" id="IPR050343">
    <property type="entry name" value="RsuA_PseudoU_synthase"/>
</dbReference>
<comment type="similarity">
    <text evidence="1 4">Belongs to the pseudouridine synthase RsuA family.</text>
</comment>
<evidence type="ECO:0000256" key="5">
    <source>
        <dbReference type="SAM" id="MobiDB-lite"/>
    </source>
</evidence>
<feature type="domain" description="RNA-binding S4" evidence="6">
    <location>
        <begin position="147"/>
        <end position="209"/>
    </location>
</feature>
<feature type="compositionally biased region" description="Low complexity" evidence="5">
    <location>
        <begin position="1"/>
        <end position="18"/>
    </location>
</feature>
<evidence type="ECO:0000259" key="6">
    <source>
        <dbReference type="SMART" id="SM00363"/>
    </source>
</evidence>
<dbReference type="SUPFAM" id="SSF55120">
    <property type="entry name" value="Pseudouridine synthase"/>
    <property type="match status" value="1"/>
</dbReference>
<dbReference type="GO" id="GO:0003723">
    <property type="term" value="F:RNA binding"/>
    <property type="evidence" value="ECO:0007669"/>
    <property type="project" value="UniProtKB-KW"/>
</dbReference>
<protein>
    <recommendedName>
        <fullName evidence="4">Pseudouridine synthase</fullName>
        <ecNumber evidence="4">5.4.99.-</ecNumber>
    </recommendedName>
</protein>
<dbReference type="InterPro" id="IPR020094">
    <property type="entry name" value="TruA/RsuA/RluB/E/F_N"/>
</dbReference>
<dbReference type="Gene3D" id="3.30.70.580">
    <property type="entry name" value="Pseudouridine synthase I, catalytic domain, N-terminal subdomain"/>
    <property type="match status" value="1"/>
</dbReference>
<dbReference type="FunFam" id="3.10.290.10:FF:000003">
    <property type="entry name" value="Pseudouridine synthase"/>
    <property type="match status" value="1"/>
</dbReference>
<dbReference type="EMBL" id="CDOI01000141">
    <property type="protein sequence ID" value="CEN45974.1"/>
    <property type="molecule type" value="Genomic_DNA"/>
</dbReference>
<dbReference type="InterPro" id="IPR002942">
    <property type="entry name" value="S4_RNA-bd"/>
</dbReference>
<evidence type="ECO:0000313" key="8">
    <source>
        <dbReference type="Proteomes" id="UP000045051"/>
    </source>
</evidence>
<evidence type="ECO:0000256" key="3">
    <source>
        <dbReference type="PROSITE-ProRule" id="PRU00182"/>
    </source>
</evidence>
<dbReference type="Proteomes" id="UP000045051">
    <property type="component" value="Unassembled WGS sequence"/>
</dbReference>
<dbReference type="NCBIfam" id="TIGR00093">
    <property type="entry name" value="pseudouridine synthase"/>
    <property type="match status" value="1"/>
</dbReference>
<dbReference type="CDD" id="cd00165">
    <property type="entry name" value="S4"/>
    <property type="match status" value="1"/>
</dbReference>